<name>A0A9D2UHC8_9BACT</name>
<dbReference type="AlphaFoldDB" id="A0A9D2UHC8"/>
<evidence type="ECO:0000256" key="1">
    <source>
        <dbReference type="SAM" id="Phobius"/>
    </source>
</evidence>
<reference evidence="2" key="2">
    <citation type="submission" date="2021-04" db="EMBL/GenBank/DDBJ databases">
        <authorList>
            <person name="Gilroy R."/>
        </authorList>
    </citation>
    <scope>NUCLEOTIDE SEQUENCE</scope>
    <source>
        <strain evidence="2">MalCec1-1739</strain>
    </source>
</reference>
<dbReference type="InterPro" id="IPR025635">
    <property type="entry name" value="DUF4293"/>
</dbReference>
<protein>
    <submittedName>
        <fullName evidence="2">DUF4293 domain-containing protein</fullName>
    </submittedName>
</protein>
<organism evidence="2 3">
    <name type="scientific">Candidatus Avibacteroides avistercoris</name>
    <dbReference type="NCBI Taxonomy" id="2840690"/>
    <lineage>
        <taxon>Bacteria</taxon>
        <taxon>Pseudomonadati</taxon>
        <taxon>Bacteroidota</taxon>
        <taxon>Bacteroidia</taxon>
        <taxon>Bacteroidales</taxon>
        <taxon>Bacteroidaceae</taxon>
        <taxon>Bacteroidaceae incertae sedis</taxon>
        <taxon>Candidatus Avibacteroides</taxon>
    </lineage>
</organism>
<gene>
    <name evidence="2" type="ORF">IAA93_01335</name>
</gene>
<keyword evidence="1" id="KW-0472">Membrane</keyword>
<dbReference type="Pfam" id="PF14126">
    <property type="entry name" value="DUF4293"/>
    <property type="match status" value="1"/>
</dbReference>
<reference evidence="2" key="1">
    <citation type="journal article" date="2021" name="PeerJ">
        <title>Extensive microbial diversity within the chicken gut microbiome revealed by metagenomics and culture.</title>
        <authorList>
            <person name="Gilroy R."/>
            <person name="Ravi A."/>
            <person name="Getino M."/>
            <person name="Pursley I."/>
            <person name="Horton D.L."/>
            <person name="Alikhan N.F."/>
            <person name="Baker D."/>
            <person name="Gharbi K."/>
            <person name="Hall N."/>
            <person name="Watson M."/>
            <person name="Adriaenssens E.M."/>
            <person name="Foster-Nyarko E."/>
            <person name="Jarju S."/>
            <person name="Secka A."/>
            <person name="Antonio M."/>
            <person name="Oren A."/>
            <person name="Chaudhuri R.R."/>
            <person name="La Ragione R."/>
            <person name="Hildebrand F."/>
            <person name="Pallen M.J."/>
        </authorList>
    </citation>
    <scope>NUCLEOTIDE SEQUENCE</scope>
    <source>
        <strain evidence="2">MalCec1-1739</strain>
    </source>
</reference>
<feature type="transmembrane region" description="Helical" evidence="1">
    <location>
        <begin position="53"/>
        <end position="75"/>
    </location>
</feature>
<accession>A0A9D2UHC8</accession>
<keyword evidence="1" id="KW-0812">Transmembrane</keyword>
<comment type="caution">
    <text evidence="2">The sequence shown here is derived from an EMBL/GenBank/DDBJ whole genome shotgun (WGS) entry which is preliminary data.</text>
</comment>
<evidence type="ECO:0000313" key="2">
    <source>
        <dbReference type="EMBL" id="HJD52361.1"/>
    </source>
</evidence>
<dbReference type="Proteomes" id="UP000787625">
    <property type="component" value="Unassembled WGS sequence"/>
</dbReference>
<feature type="transmembrane region" description="Helical" evidence="1">
    <location>
        <begin position="116"/>
        <end position="137"/>
    </location>
</feature>
<evidence type="ECO:0000313" key="3">
    <source>
        <dbReference type="Proteomes" id="UP000787625"/>
    </source>
</evidence>
<proteinExistence type="predicted"/>
<dbReference type="EMBL" id="DWUP01000026">
    <property type="protein sequence ID" value="HJD52361.1"/>
    <property type="molecule type" value="Genomic_DNA"/>
</dbReference>
<feature type="transmembrane region" description="Helical" evidence="1">
    <location>
        <begin position="82"/>
        <end position="104"/>
    </location>
</feature>
<sequence>MVIQRIQTLYLLLVAVLSAVTAFVTVGTLSPLGDAMPVAVTPLGASTPVDDAAYWWPAAILIAAAAVAVWAILSFKRLARQTALGVTLIIMLVCYYAMQILVLVSLSEASGATCRINWPLCLPLVAIVLAIMAIRAIKHDRKLLKDANSMRLRD</sequence>
<feature type="transmembrane region" description="Helical" evidence="1">
    <location>
        <begin position="9"/>
        <end position="33"/>
    </location>
</feature>
<keyword evidence="1" id="KW-1133">Transmembrane helix</keyword>